<evidence type="ECO:0000313" key="1">
    <source>
        <dbReference type="EMBL" id="KAK1858002.1"/>
    </source>
</evidence>
<dbReference type="EMBL" id="CM020618">
    <property type="protein sequence ID" value="KAK1858002.1"/>
    <property type="molecule type" value="Genomic_DNA"/>
</dbReference>
<proteinExistence type="predicted"/>
<evidence type="ECO:0000313" key="2">
    <source>
        <dbReference type="Proteomes" id="UP000798662"/>
    </source>
</evidence>
<dbReference type="Proteomes" id="UP000798662">
    <property type="component" value="Chromosome 1"/>
</dbReference>
<comment type="caution">
    <text evidence="1">The sequence shown here is derived from an EMBL/GenBank/DDBJ whole genome shotgun (WGS) entry which is preliminary data.</text>
</comment>
<keyword evidence="2" id="KW-1185">Reference proteome</keyword>
<sequence>MAVAAHPAAAAVQGVVSPLALSALNGAVPAAGLWYVNYVVTRTAWALPLVLLDPPRVAWVAAITRAWRAGWRWCKGRSGAGGASDAGHDAARARAAAADEAAAAATAASAAAPRLYQPYKGVGVSLLALALATVAPLVAVAAAAYHLASWNVWRGAHSVLYLCGLDALGWSLGIRHTLAVGLYLVRGFWPGVAVAAALLGGGIAARRTLIRRYGPVVAYGCVTDLPPPPAEGDDADDGGASGAGRHADLVARALTAYLPPPLRPLPPLPEALVAAAAGK</sequence>
<reference evidence="1" key="1">
    <citation type="submission" date="2019-11" db="EMBL/GenBank/DDBJ databases">
        <title>Nori genome reveals adaptations in red seaweeds to the harsh intertidal environment.</title>
        <authorList>
            <person name="Wang D."/>
            <person name="Mao Y."/>
        </authorList>
    </citation>
    <scope>NUCLEOTIDE SEQUENCE</scope>
    <source>
        <tissue evidence="1">Gametophyte</tissue>
    </source>
</reference>
<organism evidence="1 2">
    <name type="scientific">Pyropia yezoensis</name>
    <name type="common">Susabi-nori</name>
    <name type="synonym">Porphyra yezoensis</name>
    <dbReference type="NCBI Taxonomy" id="2788"/>
    <lineage>
        <taxon>Eukaryota</taxon>
        <taxon>Rhodophyta</taxon>
        <taxon>Bangiophyceae</taxon>
        <taxon>Bangiales</taxon>
        <taxon>Bangiaceae</taxon>
        <taxon>Pyropia</taxon>
    </lineage>
</organism>
<protein>
    <submittedName>
        <fullName evidence="1">Uncharacterized protein</fullName>
    </submittedName>
</protein>
<accession>A0ACC3BJB3</accession>
<name>A0ACC3BJB3_PYRYE</name>
<gene>
    <name evidence="1" type="ORF">I4F81_000616</name>
</gene>